<dbReference type="InterPro" id="IPR008754">
    <property type="entry name" value="Peptidase_M43"/>
</dbReference>
<dbReference type="InterPro" id="IPR024079">
    <property type="entry name" value="MetalloPept_cat_dom_sf"/>
</dbReference>
<dbReference type="InterPro" id="IPR036116">
    <property type="entry name" value="FN3_sf"/>
</dbReference>
<keyword evidence="7" id="KW-0482">Metalloprotease</keyword>
<keyword evidence="6" id="KW-0862">Zinc</keyword>
<name>A0ABX0QS37_9BACT</name>
<evidence type="ECO:0000256" key="6">
    <source>
        <dbReference type="ARBA" id="ARBA00022833"/>
    </source>
</evidence>
<dbReference type="InterPro" id="IPR018247">
    <property type="entry name" value="EF_Hand_1_Ca_BS"/>
</dbReference>
<dbReference type="EMBL" id="WAEL01000016">
    <property type="protein sequence ID" value="NID13807.1"/>
    <property type="molecule type" value="Genomic_DNA"/>
</dbReference>
<dbReference type="RefSeq" id="WP_166694320.1">
    <property type="nucleotide sequence ID" value="NZ_WAEL01000016.1"/>
</dbReference>
<reference evidence="10" key="1">
    <citation type="submission" date="2024-05" db="EMBL/GenBank/DDBJ databases">
        <authorList>
            <person name="Jung D.-H."/>
        </authorList>
    </citation>
    <scope>NUCLEOTIDE SEQUENCE</scope>
    <source>
        <strain evidence="10">JA-25</strain>
    </source>
</reference>
<evidence type="ECO:0000256" key="1">
    <source>
        <dbReference type="ARBA" id="ARBA00008721"/>
    </source>
</evidence>
<comment type="similarity">
    <text evidence="1">Belongs to the peptidase M43B family.</text>
</comment>
<evidence type="ECO:0000259" key="9">
    <source>
        <dbReference type="PROSITE" id="PS50853"/>
    </source>
</evidence>
<evidence type="ECO:0000256" key="5">
    <source>
        <dbReference type="ARBA" id="ARBA00022801"/>
    </source>
</evidence>
<dbReference type="InterPro" id="IPR013783">
    <property type="entry name" value="Ig-like_fold"/>
</dbReference>
<keyword evidence="11" id="KW-1185">Reference proteome</keyword>
<keyword evidence="4" id="KW-0732">Signal</keyword>
<comment type="caution">
    <text evidence="10">The sequence shown here is derived from an EMBL/GenBank/DDBJ whole genome shotgun (WGS) entry which is preliminary data.</text>
</comment>
<dbReference type="SUPFAM" id="SSF49265">
    <property type="entry name" value="Fibronectin type III"/>
    <property type="match status" value="1"/>
</dbReference>
<accession>A0ABX0QS37</accession>
<sequence length="1016" mass="107073">MVTKYTFPAFLIFVLAFFGGTLSYAQHKCATPELTDSAITIRELTRPPAARFGSARRAANVQYIPIQFHVLRKSNGAEGPSVSTLNQAVALLNQLYQPVGISFYQCGTQPHYIDNTSLYDYDTSEESLLTGANDVSNAINIYIPNSILYGGSPATGYSYYPSTLAITNRIFVISSELTGTSLAHEMGHYFNLYHTFQSNRSSLLANRELVIRPGSPQGMRPYAANCATAGDFVCDTPADPYGVSGATTSGCAYTGYAIDANGDVFVPQTTNIMSYYACSNQFTPGQYARIATGLSMRLDPANAYKLDCIAPSLAAPTNLSLQIHPAGVLVQFSYPNASAAGFLIERAVAGTNSFTTVGGLPPTSFSFVDGSILPNTAYTYRVKATNATNQYSPEQSITVGLFYCRPAYVWTTGSIIGKIENFSLQGSQTTLRSLATGMGSDGYSNFTATPHAVLVGQPYAFTASAMSSSSGGYMYQHLTIWLDSNQDGLFTDSEVLFKSSGGQLLSPSLTGTLRIPATALPGQTRLRLRSQYVGDGPADNPCATYDYGEAEDYTLALTAPVPITCFSLSATAKPTSCATSNDGQVALTATNGSGPYSYSLAARTSSTGSFTGLPSGTYTARVADLTTGCSSSLAVSVNQPLAESAVLGGSTAVCGSQSVALTVAITGSKSPYLLVLNDGQTDRNVAGYVSGTPILTTPLTTTTFQLKSVTDSRNCPVLLNSGSAAATVVVNQASPLTISPGSATLCTGESITLQGNGEGSFRWNTGQVGTSLLVSSTGAYSVTLTNATGCTSVAVASVQVRSCPQPVRFSAKVLLEGYTDPTTGLMSKASSLSWFPKQQPYNASPWLYTGTESVSVLPNNTTDWVLIVARNASGVVLSRQAAFVRNDGLLLDIDGSEGVLLPPVSEPIYVAVSHRNHLSIITRDPVVSGRLVDFTSDASLAKGSAQLKPIGTKFALFAGDFNSDNVVNNKDFNLWRATPAAVGKYLAVDSDGNGIINNKDYNRWAGNRSKIGTPGL</sequence>
<dbReference type="PANTHER" id="PTHR47466:SF1">
    <property type="entry name" value="METALLOPROTEASE MEP1 (AFU_ORTHOLOGUE AFUA_1G07730)-RELATED"/>
    <property type="match status" value="1"/>
</dbReference>
<dbReference type="Gene3D" id="3.40.390.10">
    <property type="entry name" value="Collagenase (Catalytic Domain)"/>
    <property type="match status" value="1"/>
</dbReference>
<organism evidence="10 11">
    <name type="scientific">Fibrivirga algicola</name>
    <dbReference type="NCBI Taxonomy" id="2950420"/>
    <lineage>
        <taxon>Bacteria</taxon>
        <taxon>Pseudomonadati</taxon>
        <taxon>Bacteroidota</taxon>
        <taxon>Cytophagia</taxon>
        <taxon>Cytophagales</taxon>
        <taxon>Spirosomataceae</taxon>
        <taxon>Fibrivirga</taxon>
    </lineage>
</organism>
<dbReference type="Pfam" id="PF13573">
    <property type="entry name" value="SprB"/>
    <property type="match status" value="1"/>
</dbReference>
<dbReference type="PROSITE" id="PS00018">
    <property type="entry name" value="EF_HAND_1"/>
    <property type="match status" value="1"/>
</dbReference>
<dbReference type="CDD" id="cd00063">
    <property type="entry name" value="FN3"/>
    <property type="match status" value="1"/>
</dbReference>
<evidence type="ECO:0000256" key="3">
    <source>
        <dbReference type="ARBA" id="ARBA00022723"/>
    </source>
</evidence>
<protein>
    <recommendedName>
        <fullName evidence="9">Fibronectin type-III domain-containing protein</fullName>
    </recommendedName>
</protein>
<keyword evidence="5" id="KW-0378">Hydrolase</keyword>
<evidence type="ECO:0000313" key="10">
    <source>
        <dbReference type="EMBL" id="NID13807.1"/>
    </source>
</evidence>
<dbReference type="InterPro" id="IPR045474">
    <property type="entry name" value="GEVED"/>
</dbReference>
<evidence type="ECO:0000256" key="8">
    <source>
        <dbReference type="ARBA" id="ARBA00023157"/>
    </source>
</evidence>
<dbReference type="Gene3D" id="2.60.40.10">
    <property type="entry name" value="Immunoglobulins"/>
    <property type="match status" value="1"/>
</dbReference>
<keyword evidence="2" id="KW-0645">Protease</keyword>
<evidence type="ECO:0000313" key="11">
    <source>
        <dbReference type="Proteomes" id="UP000606008"/>
    </source>
</evidence>
<dbReference type="InterPro" id="IPR003961">
    <property type="entry name" value="FN3_dom"/>
</dbReference>
<dbReference type="Pfam" id="PF05572">
    <property type="entry name" value="Peptidase_M43"/>
    <property type="match status" value="1"/>
</dbReference>
<keyword evidence="3" id="KW-0479">Metal-binding</keyword>
<proteinExistence type="inferred from homology"/>
<dbReference type="InterPro" id="IPR025667">
    <property type="entry name" value="SprB_repeat"/>
</dbReference>
<dbReference type="SUPFAM" id="SSF55486">
    <property type="entry name" value="Metalloproteases ('zincins'), catalytic domain"/>
    <property type="match status" value="1"/>
</dbReference>
<dbReference type="PANTHER" id="PTHR47466">
    <property type="match status" value="1"/>
</dbReference>
<keyword evidence="8" id="KW-1015">Disulfide bond</keyword>
<dbReference type="Proteomes" id="UP000606008">
    <property type="component" value="Unassembled WGS sequence"/>
</dbReference>
<evidence type="ECO:0000256" key="7">
    <source>
        <dbReference type="ARBA" id="ARBA00023049"/>
    </source>
</evidence>
<evidence type="ECO:0000256" key="2">
    <source>
        <dbReference type="ARBA" id="ARBA00022670"/>
    </source>
</evidence>
<gene>
    <name evidence="10" type="ORF">F7231_26800</name>
</gene>
<dbReference type="Pfam" id="PF20009">
    <property type="entry name" value="GEVED"/>
    <property type="match status" value="1"/>
</dbReference>
<feature type="domain" description="Fibronectin type-III" evidence="9">
    <location>
        <begin position="315"/>
        <end position="407"/>
    </location>
</feature>
<evidence type="ECO:0000256" key="4">
    <source>
        <dbReference type="ARBA" id="ARBA00022729"/>
    </source>
</evidence>
<dbReference type="PROSITE" id="PS50853">
    <property type="entry name" value="FN3"/>
    <property type="match status" value="1"/>
</dbReference>